<accession>A0AA36MAN2</accession>
<organism evidence="1 2">
    <name type="scientific">Cylicocyclus nassatus</name>
    <name type="common">Nematode worm</name>
    <dbReference type="NCBI Taxonomy" id="53992"/>
    <lineage>
        <taxon>Eukaryota</taxon>
        <taxon>Metazoa</taxon>
        <taxon>Ecdysozoa</taxon>
        <taxon>Nematoda</taxon>
        <taxon>Chromadorea</taxon>
        <taxon>Rhabditida</taxon>
        <taxon>Rhabditina</taxon>
        <taxon>Rhabditomorpha</taxon>
        <taxon>Strongyloidea</taxon>
        <taxon>Strongylidae</taxon>
        <taxon>Cylicocyclus</taxon>
    </lineage>
</organism>
<dbReference type="AlphaFoldDB" id="A0AA36MAN2"/>
<dbReference type="Proteomes" id="UP001176961">
    <property type="component" value="Unassembled WGS sequence"/>
</dbReference>
<name>A0AA36MAN2_CYLNA</name>
<protein>
    <submittedName>
        <fullName evidence="1">Uncharacterized protein</fullName>
    </submittedName>
</protein>
<gene>
    <name evidence="1" type="ORF">CYNAS_LOCUS15603</name>
</gene>
<dbReference type="PANTHER" id="PTHR31063">
    <property type="entry name" value="PROTEIN CBG08668"/>
    <property type="match status" value="1"/>
</dbReference>
<dbReference type="EMBL" id="CATQJL010000305">
    <property type="protein sequence ID" value="CAJ0603620.1"/>
    <property type="molecule type" value="Genomic_DNA"/>
</dbReference>
<dbReference type="PANTHER" id="PTHR31063:SF4">
    <property type="entry name" value="IBR DOMAIN-CONTAINING PROTEIN"/>
    <property type="match status" value="1"/>
</dbReference>
<sequence length="816" mass="94930">MSYISGEENGILCQKDTRADNLHKRREQRNVEKENFFVTKTLYDPENMLSKRCKKKLLSEILSSFSPNVPYSVNKSKRWQKFTTKSILNDAQEYLQRIEAVVVHRTEVPLKGVNECSNIRNFEIIEDGKIGKLSSTERSKHLKYFNNRMRALRHLDKETIEPPRIHINFSKDYPAKPRKKKSKRANRRRVVLEKYVSDCAGDAIETGKLEKNGKSQSPLHLAWKERKSEPEHRLSQQCPDLPLTSQVLKKSFDTEDFFKRPSLLDVTAAIEAPHILEVIEIKIKKLDIIDLRKQFLPSVPPAFVVRWFGSNRVSISSPSYAKPSFVIFFEHEENDTTFRVRINTNSQYCEEANKENLLTIVQDRIYRDHETLFDDLYKFILRTKKMDYEVNDDGRRFAICPESFDYNVNSTVIAPNATLFMEQEQLDHLSQLYTQQNPEISSFEFIHQAGDPKVCCICRVVNDDLFSSIDGLICRDCTISSITRQLYTNQPHIQIPIVAPPNSSPIALLAAVVPLPLLAVLVRKLYAQFQGPNNPKLQFSNCPRCSAVLVPAPNSEFGCCSCTNPGCGCAFCYFCESEPHWPMSCEQYKRWTAKWDTQYLLEQKFVDGAGHVRLCVQCGEAFQVYPNSAHARCPREICRSGYWSNWEFHHWHDYTRPYSEKILNCMASIGYTMKNCGECGYPIEQDTIELHPLLNKNVSELCGHARRQRFEKQDRKEFENYVADVFPMRKVQRKLRNTRNLVLFLVENCTAWLYLTKPIGNSLKVAISDLFFLLLDIQRRIPEDSNDFLERMHHMEVKARDLIALIQRYKLNWRNF</sequence>
<proteinExistence type="predicted"/>
<comment type="caution">
    <text evidence="1">The sequence shown here is derived from an EMBL/GenBank/DDBJ whole genome shotgun (WGS) entry which is preliminary data.</text>
</comment>
<keyword evidence="2" id="KW-1185">Reference proteome</keyword>
<evidence type="ECO:0000313" key="2">
    <source>
        <dbReference type="Proteomes" id="UP001176961"/>
    </source>
</evidence>
<evidence type="ECO:0000313" key="1">
    <source>
        <dbReference type="EMBL" id="CAJ0603620.1"/>
    </source>
</evidence>
<reference evidence="1" key="1">
    <citation type="submission" date="2023-07" db="EMBL/GenBank/DDBJ databases">
        <authorList>
            <consortium name="CYATHOMIX"/>
        </authorList>
    </citation>
    <scope>NUCLEOTIDE SEQUENCE</scope>
    <source>
        <strain evidence="1">N/A</strain>
    </source>
</reference>